<keyword evidence="2" id="KW-1185">Reference proteome</keyword>
<name>A0ABX1DKP1_9HYPH</name>
<accession>A0ABX1DKP1</accession>
<sequence>MYGWDLCGRNDAVSTFHPDIVRSVRQLGDFHIPIEAFPDAYHGSTAYHPEPPDYQKQQFLKSGKNLGLTPHIGEIPYCKCIAATYPIGNSVAYTMAATIFTDAGTNPLATVTSSEGTTSVFFSFQGLNEYPPIIAPNVLPEAFFFPLAVFQAKALIAF</sequence>
<gene>
    <name evidence="1" type="ORF">HED55_09990</name>
</gene>
<dbReference type="Proteomes" id="UP000704467">
    <property type="component" value="Unassembled WGS sequence"/>
</dbReference>
<reference evidence="1 2" key="1">
    <citation type="submission" date="2020-03" db="EMBL/GenBank/DDBJ databases">
        <title>Whole genome sequencing of clinical and environmental type strains of Ochrobactrum.</title>
        <authorList>
            <person name="Dharne M."/>
        </authorList>
    </citation>
    <scope>NUCLEOTIDE SEQUENCE [LARGE SCALE GENOMIC DNA]</scope>
    <source>
        <strain evidence="1 2">CIP 109452</strain>
    </source>
</reference>
<evidence type="ECO:0000313" key="1">
    <source>
        <dbReference type="EMBL" id="NKC03525.1"/>
    </source>
</evidence>
<comment type="caution">
    <text evidence="1">The sequence shown here is derived from an EMBL/GenBank/DDBJ whole genome shotgun (WGS) entry which is preliminary data.</text>
</comment>
<proteinExistence type="predicted"/>
<evidence type="ECO:0000313" key="2">
    <source>
        <dbReference type="Proteomes" id="UP000704467"/>
    </source>
</evidence>
<organism evidence="1 2">
    <name type="scientific">Brucella haematophila</name>
    <dbReference type="NCBI Taxonomy" id="419474"/>
    <lineage>
        <taxon>Bacteria</taxon>
        <taxon>Pseudomonadati</taxon>
        <taxon>Pseudomonadota</taxon>
        <taxon>Alphaproteobacteria</taxon>
        <taxon>Hyphomicrobiales</taxon>
        <taxon>Brucellaceae</taxon>
        <taxon>Brucella/Ochrobactrum group</taxon>
        <taxon>Brucella</taxon>
    </lineage>
</organism>
<dbReference type="EMBL" id="JAAVLN010000001">
    <property type="protein sequence ID" value="NKC03525.1"/>
    <property type="molecule type" value="Genomic_DNA"/>
</dbReference>
<protein>
    <submittedName>
        <fullName evidence="1">Uncharacterized protein</fullName>
    </submittedName>
</protein>